<dbReference type="AlphaFoldDB" id="A0A1Z5HXV5"/>
<reference evidence="2" key="1">
    <citation type="journal article" date="2017" name="Appl. Environ. Microbiol.">
        <title>Genomic Analysis of Calderihabitans maritimus KKC1, a Thermophilic, Hydrogenogenic, Carboxydotrophic Bacterium Isolated from Marine Sediment.</title>
        <authorList>
            <person name="Omae K."/>
            <person name="Yoneda Y."/>
            <person name="Fukuyama Y."/>
            <person name="Yoshida T."/>
            <person name="Sako Y."/>
        </authorList>
    </citation>
    <scope>NUCLEOTIDE SEQUENCE [LARGE SCALE GENOMIC DNA]</scope>
    <source>
        <strain evidence="2">KKC1</strain>
    </source>
</reference>
<accession>A0A1Z5HXV5</accession>
<sequence length="43" mass="5306">MIKETFFVNGKYERQSYFWRRTSLSTGRVLRIMQSGKMCRLNW</sequence>
<evidence type="ECO:0000313" key="1">
    <source>
        <dbReference type="EMBL" id="GAW94359.1"/>
    </source>
</evidence>
<dbReference type="EMBL" id="BDGJ01000215">
    <property type="protein sequence ID" value="GAW94359.1"/>
    <property type="molecule type" value="Genomic_DNA"/>
</dbReference>
<name>A0A1Z5HXV5_9FIRM</name>
<comment type="caution">
    <text evidence="1">The sequence shown here is derived from an EMBL/GenBank/DDBJ whole genome shotgun (WGS) entry which is preliminary data.</text>
</comment>
<organism evidence="1 2">
    <name type="scientific">Calderihabitans maritimus</name>
    <dbReference type="NCBI Taxonomy" id="1246530"/>
    <lineage>
        <taxon>Bacteria</taxon>
        <taxon>Bacillati</taxon>
        <taxon>Bacillota</taxon>
        <taxon>Clostridia</taxon>
        <taxon>Neomoorellales</taxon>
        <taxon>Calderihabitantaceae</taxon>
        <taxon>Calderihabitans</taxon>
    </lineage>
</organism>
<dbReference type="Proteomes" id="UP000197032">
    <property type="component" value="Unassembled WGS sequence"/>
</dbReference>
<proteinExistence type="predicted"/>
<keyword evidence="2" id="KW-1185">Reference proteome</keyword>
<gene>
    <name evidence="1" type="ORF">KKC1_34650</name>
</gene>
<evidence type="ECO:0000313" key="2">
    <source>
        <dbReference type="Proteomes" id="UP000197032"/>
    </source>
</evidence>
<protein>
    <submittedName>
        <fullName evidence="1">Uncharacterized protein</fullName>
    </submittedName>
</protein>